<gene>
    <name evidence="4" type="ORF">EDD65_104112</name>
</gene>
<dbReference type="AlphaFoldDB" id="A0A4R3L0V8"/>
<protein>
    <submittedName>
        <fullName evidence="4">L-threonine O-3-phosphate decarboxylase</fullName>
    </submittedName>
</protein>
<dbReference type="Gene3D" id="3.90.1150.10">
    <property type="entry name" value="Aspartate Aminotransferase, domain 1"/>
    <property type="match status" value="1"/>
</dbReference>
<dbReference type="GO" id="GO:0030170">
    <property type="term" value="F:pyridoxal phosphate binding"/>
    <property type="evidence" value="ECO:0007669"/>
    <property type="project" value="InterPro"/>
</dbReference>
<evidence type="ECO:0000256" key="1">
    <source>
        <dbReference type="ARBA" id="ARBA00001933"/>
    </source>
</evidence>
<reference evidence="4 5" key="1">
    <citation type="submission" date="2019-03" db="EMBL/GenBank/DDBJ databases">
        <title>Genomic Encyclopedia of Type Strains, Phase IV (KMG-IV): sequencing the most valuable type-strain genomes for metagenomic binning, comparative biology and taxonomic classification.</title>
        <authorList>
            <person name="Goeker M."/>
        </authorList>
    </citation>
    <scope>NUCLEOTIDE SEQUENCE [LARGE SCALE GENOMIC DNA]</scope>
    <source>
        <strain evidence="4 5">DSM 26752</strain>
    </source>
</reference>
<dbReference type="Gene3D" id="3.40.640.10">
    <property type="entry name" value="Type I PLP-dependent aspartate aminotransferase-like (Major domain)"/>
    <property type="match status" value="1"/>
</dbReference>
<dbReference type="EMBL" id="SMAE01000004">
    <property type="protein sequence ID" value="TCS90570.1"/>
    <property type="molecule type" value="Genomic_DNA"/>
</dbReference>
<dbReference type="CDD" id="cd00609">
    <property type="entry name" value="AAT_like"/>
    <property type="match status" value="1"/>
</dbReference>
<dbReference type="RefSeq" id="WP_132026882.1">
    <property type="nucleotide sequence ID" value="NZ_CP068564.1"/>
</dbReference>
<accession>A0A4R3L0V8</accession>
<evidence type="ECO:0000256" key="2">
    <source>
        <dbReference type="ARBA" id="ARBA00022898"/>
    </source>
</evidence>
<dbReference type="Pfam" id="PF00155">
    <property type="entry name" value="Aminotran_1_2"/>
    <property type="match status" value="1"/>
</dbReference>
<dbReference type="PANTHER" id="PTHR42885:SF1">
    <property type="entry name" value="THREONINE-PHOSPHATE DECARBOXYLASE"/>
    <property type="match status" value="1"/>
</dbReference>
<proteinExistence type="predicted"/>
<sequence>MEHGGDLITYEKYYDGELIDFSSNINPLGFPGGLKEELIKGFTDMTNYPDIKYRHLKTSISKYLKCSPENVVVGNGAVDIIDNFIIMFPRIIVVLPSFSEYEERALVHGKEVIRLKYKDDFTLNLSNIEDTMKPDDLLILGNPNNPTGLRIEKDTLKKLYEIVNKKRGYLLLDEAFYEFCPEDYDSIQIFKEKSFHRIGIIRAATKFFALPGIRLGYGCVSEDIRNVHDKVALPWSVNSLGDRAGRYIFECKEYIEMSKTYIEEERKFLLEQLSNIKGIKPYNTHANYVLIKLLKWNEEYVFKFFLNRGLVIRKCSSFNGLDNTYIRVAIKSRKNNLKLIETFKELERLDENHNDNSSF</sequence>
<dbReference type="SUPFAM" id="SSF53383">
    <property type="entry name" value="PLP-dependent transferases"/>
    <property type="match status" value="1"/>
</dbReference>
<dbReference type="PANTHER" id="PTHR42885">
    <property type="entry name" value="HISTIDINOL-PHOSPHATE AMINOTRANSFERASE-RELATED"/>
    <property type="match status" value="1"/>
</dbReference>
<evidence type="ECO:0000313" key="4">
    <source>
        <dbReference type="EMBL" id="TCS90570.1"/>
    </source>
</evidence>
<dbReference type="InterPro" id="IPR015424">
    <property type="entry name" value="PyrdxlP-dep_Trfase"/>
</dbReference>
<evidence type="ECO:0000259" key="3">
    <source>
        <dbReference type="Pfam" id="PF00155"/>
    </source>
</evidence>
<feature type="domain" description="Aminotransferase class I/classII large" evidence="3">
    <location>
        <begin position="18"/>
        <end position="341"/>
    </location>
</feature>
<evidence type="ECO:0000313" key="5">
    <source>
        <dbReference type="Proteomes" id="UP000294567"/>
    </source>
</evidence>
<comment type="caution">
    <text evidence="4">The sequence shown here is derived from an EMBL/GenBank/DDBJ whole genome shotgun (WGS) entry which is preliminary data.</text>
</comment>
<comment type="cofactor">
    <cofactor evidence="1">
        <name>pyridoxal 5'-phosphate</name>
        <dbReference type="ChEBI" id="CHEBI:597326"/>
    </cofactor>
</comment>
<organism evidence="4 5">
    <name type="scientific">Keratinibaculum paraultunense</name>
    <dbReference type="NCBI Taxonomy" id="1278232"/>
    <lineage>
        <taxon>Bacteria</taxon>
        <taxon>Bacillati</taxon>
        <taxon>Bacillota</taxon>
        <taxon>Tissierellia</taxon>
        <taxon>Tissierellales</taxon>
        <taxon>Tepidimicrobiaceae</taxon>
        <taxon>Keratinibaculum</taxon>
    </lineage>
</organism>
<dbReference type="InterPro" id="IPR004839">
    <property type="entry name" value="Aminotransferase_I/II_large"/>
</dbReference>
<dbReference type="Proteomes" id="UP000294567">
    <property type="component" value="Unassembled WGS sequence"/>
</dbReference>
<keyword evidence="5" id="KW-1185">Reference proteome</keyword>
<keyword evidence="2" id="KW-0663">Pyridoxal phosphate</keyword>
<name>A0A4R3L0V8_9FIRM</name>
<dbReference type="InterPro" id="IPR015422">
    <property type="entry name" value="PyrdxlP-dep_Trfase_small"/>
</dbReference>
<dbReference type="GO" id="GO:0003824">
    <property type="term" value="F:catalytic activity"/>
    <property type="evidence" value="ECO:0007669"/>
    <property type="project" value="UniProtKB-ARBA"/>
</dbReference>
<dbReference type="InterPro" id="IPR015421">
    <property type="entry name" value="PyrdxlP-dep_Trfase_major"/>
</dbReference>
<dbReference type="OrthoDB" id="9813612at2"/>